<name>A0ABY5HRM9_9GAMM</name>
<accession>A0ABY5HRM9</accession>
<dbReference type="RefSeq" id="WP_255856055.1">
    <property type="nucleotide sequence ID" value="NZ_CP073347.1"/>
</dbReference>
<feature type="transmembrane region" description="Helical" evidence="1">
    <location>
        <begin position="6"/>
        <end position="29"/>
    </location>
</feature>
<dbReference type="Proteomes" id="UP001058461">
    <property type="component" value="Chromosome"/>
</dbReference>
<evidence type="ECO:0000313" key="3">
    <source>
        <dbReference type="Proteomes" id="UP001058461"/>
    </source>
</evidence>
<keyword evidence="3" id="KW-1185">Reference proteome</keyword>
<keyword evidence="1" id="KW-1133">Transmembrane helix</keyword>
<proteinExistence type="predicted"/>
<feature type="transmembrane region" description="Helical" evidence="1">
    <location>
        <begin position="62"/>
        <end position="84"/>
    </location>
</feature>
<reference evidence="2" key="1">
    <citation type="submission" date="2021-04" db="EMBL/GenBank/DDBJ databases">
        <title>Oceanospirillales bacteria with DddD are important DMSP degraders in coastal seawater.</title>
        <authorList>
            <person name="Liu J."/>
        </authorList>
    </citation>
    <scope>NUCLEOTIDE SEQUENCE</scope>
    <source>
        <strain evidence="2">D13-1</strain>
    </source>
</reference>
<dbReference type="EMBL" id="CP073347">
    <property type="protein sequence ID" value="UTW13864.1"/>
    <property type="molecule type" value="Genomic_DNA"/>
</dbReference>
<evidence type="ECO:0000313" key="2">
    <source>
        <dbReference type="EMBL" id="UTW13864.1"/>
    </source>
</evidence>
<keyword evidence="1" id="KW-0812">Transmembrane</keyword>
<evidence type="ECO:0000256" key="1">
    <source>
        <dbReference type="SAM" id="Phobius"/>
    </source>
</evidence>
<gene>
    <name evidence="2" type="ORF">KDW95_09600</name>
</gene>
<protein>
    <submittedName>
        <fullName evidence="2">Uncharacterized protein</fullName>
    </submittedName>
</protein>
<organism evidence="2 3">
    <name type="scientific">Marinobacterium rhizophilum</name>
    <dbReference type="NCBI Taxonomy" id="420402"/>
    <lineage>
        <taxon>Bacteria</taxon>
        <taxon>Pseudomonadati</taxon>
        <taxon>Pseudomonadota</taxon>
        <taxon>Gammaproteobacteria</taxon>
        <taxon>Oceanospirillales</taxon>
        <taxon>Oceanospirillaceae</taxon>
        <taxon>Marinobacterium</taxon>
    </lineage>
</organism>
<keyword evidence="1" id="KW-0472">Membrane</keyword>
<sequence length="342" mass="36257">MGELLGAIVHVTGPLTLIAFLAVVFLALFRRSVKDERGLEYLYKLMSTKLTRKDFYSLAMRALNLGFAACVLIFMFGVGAFVMIKLNEDGSPAPHPLVSESSVSGDVIAIGSGNPVVATGGSQISLGNPAPSTLKKAQSHAGGETSQIISRESGNFILSGDGSERIRVPNSGDRVDGDKRLSAAYRIDIQPGHRTTQGLRDLYDLQPLASPESMDEYDDGEFFFPEDRAGLYGFTVPWMVGEANFTHYPVSPVSAGSAVLEVHKRPSGTFALAGFLTQSEAAALAGLHQSQEGVDIELTTAPVVASRAAVSIPLARIDSILLGGTGMQGIDSGVSVVSLRIW</sequence>